<dbReference type="Pfam" id="PF13358">
    <property type="entry name" value="DDE_3"/>
    <property type="match status" value="1"/>
</dbReference>
<dbReference type="InterPro" id="IPR055247">
    <property type="entry name" value="InsJ-like_HTH"/>
</dbReference>
<dbReference type="Proteomes" id="UP000677913">
    <property type="component" value="Unassembled WGS sequence"/>
</dbReference>
<dbReference type="NCBIfam" id="NF033545">
    <property type="entry name" value="transpos_IS630"/>
    <property type="match status" value="1"/>
</dbReference>
<dbReference type="GO" id="GO:0003676">
    <property type="term" value="F:nucleic acid binding"/>
    <property type="evidence" value="ECO:0007669"/>
    <property type="project" value="InterPro"/>
</dbReference>
<feature type="domain" description="Tc1-like transposase DDE" evidence="1">
    <location>
        <begin position="174"/>
        <end position="314"/>
    </location>
</feature>
<dbReference type="InterPro" id="IPR025959">
    <property type="entry name" value="Winged_HTH_dom"/>
</dbReference>
<dbReference type="Pfam" id="PF13592">
    <property type="entry name" value="HTH_33"/>
    <property type="match status" value="1"/>
</dbReference>
<dbReference type="InterPro" id="IPR036388">
    <property type="entry name" value="WH-like_DNA-bd_sf"/>
</dbReference>
<feature type="domain" description="Insertion element IS150 protein InsJ-like helix-turn-helix" evidence="2">
    <location>
        <begin position="20"/>
        <end position="70"/>
    </location>
</feature>
<sequence>MGIHVRDARRLSPQAQEDLRRRVVAAVEAGMTQVEAARVFQVSATSVSGWVNAVRRQGERALTAGRRGRRPEEQKALSKAQQRTVCRSVVNQTPAQAGGTGLLWTRKEVANLVKRRFGIALSLPTTGKYLRRWGLSPQKPVRKSYEQNPATVREWLDERYPAIVAAAKAEGGIILWLDESGIASTAELRATWAPIGTTPVVPKTGRRFRVNLMAAISNRGALTFTVYEGSLTVARYTDFLHRLIGHYDTPVHLIVDGHPTHKAKTVKAWLAEHTGQITQYFLPGYSPELNPVEILNGDTKRHVAALSAPRNRAELTVSISSHLHRRQKQPAVVAALFGKDEVRYAAACEQDI</sequence>
<dbReference type="InterPro" id="IPR036397">
    <property type="entry name" value="RNaseH_sf"/>
</dbReference>
<dbReference type="PANTHER" id="PTHR46564">
    <property type="entry name" value="TRANSPOSASE"/>
    <property type="match status" value="1"/>
</dbReference>
<dbReference type="AlphaFoldDB" id="A0A8J7WQ09"/>
<evidence type="ECO:0000259" key="1">
    <source>
        <dbReference type="Pfam" id="PF13358"/>
    </source>
</evidence>
<dbReference type="SUPFAM" id="SSF46689">
    <property type="entry name" value="Homeodomain-like"/>
    <property type="match status" value="1"/>
</dbReference>
<evidence type="ECO:0000259" key="2">
    <source>
        <dbReference type="Pfam" id="PF13518"/>
    </source>
</evidence>
<dbReference type="InterPro" id="IPR009057">
    <property type="entry name" value="Homeodomain-like_sf"/>
</dbReference>
<evidence type="ECO:0000259" key="3">
    <source>
        <dbReference type="Pfam" id="PF13592"/>
    </source>
</evidence>
<gene>
    <name evidence="4" type="ORF">KGA66_25465</name>
</gene>
<evidence type="ECO:0000313" key="4">
    <source>
        <dbReference type="EMBL" id="MBS2966416.1"/>
    </source>
</evidence>
<proteinExistence type="predicted"/>
<evidence type="ECO:0000313" key="5">
    <source>
        <dbReference type="Proteomes" id="UP000677913"/>
    </source>
</evidence>
<organism evidence="4 5">
    <name type="scientific">Actinocrinis puniceicyclus</name>
    <dbReference type="NCBI Taxonomy" id="977794"/>
    <lineage>
        <taxon>Bacteria</taxon>
        <taxon>Bacillati</taxon>
        <taxon>Actinomycetota</taxon>
        <taxon>Actinomycetes</taxon>
        <taxon>Catenulisporales</taxon>
        <taxon>Actinospicaceae</taxon>
        <taxon>Actinocrinis</taxon>
    </lineage>
</organism>
<dbReference type="RefSeq" id="WP_211471464.1">
    <property type="nucleotide sequence ID" value="NZ_JAGSXH010000148.1"/>
</dbReference>
<keyword evidence="5" id="KW-1185">Reference proteome</keyword>
<dbReference type="InterPro" id="IPR047655">
    <property type="entry name" value="Transpos_IS630-like"/>
</dbReference>
<protein>
    <submittedName>
        <fullName evidence="4">IS630 family transposase</fullName>
    </submittedName>
</protein>
<dbReference type="PANTHER" id="PTHR46564:SF1">
    <property type="entry name" value="TRANSPOSASE"/>
    <property type="match status" value="1"/>
</dbReference>
<name>A0A8J7WQ09_9ACTN</name>
<dbReference type="Gene3D" id="1.10.10.10">
    <property type="entry name" value="Winged helix-like DNA-binding domain superfamily/Winged helix DNA-binding domain"/>
    <property type="match status" value="1"/>
</dbReference>
<dbReference type="Pfam" id="PF13518">
    <property type="entry name" value="HTH_28"/>
    <property type="match status" value="1"/>
</dbReference>
<accession>A0A8J7WQ09</accession>
<dbReference type="InterPro" id="IPR038717">
    <property type="entry name" value="Tc1-like_DDE_dom"/>
</dbReference>
<dbReference type="Gene3D" id="3.30.420.10">
    <property type="entry name" value="Ribonuclease H-like superfamily/Ribonuclease H"/>
    <property type="match status" value="1"/>
</dbReference>
<feature type="domain" description="Winged helix-turn helix" evidence="3">
    <location>
        <begin position="102"/>
        <end position="158"/>
    </location>
</feature>
<comment type="caution">
    <text evidence="4">The sequence shown here is derived from an EMBL/GenBank/DDBJ whole genome shotgun (WGS) entry which is preliminary data.</text>
</comment>
<reference evidence="4" key="1">
    <citation type="submission" date="2021-04" db="EMBL/GenBank/DDBJ databases">
        <title>Genome based classification of Actinospica acidithermotolerans sp. nov., an actinobacterium isolated from an Indonesian hot spring.</title>
        <authorList>
            <person name="Kusuma A.B."/>
            <person name="Putra K.E."/>
            <person name="Nafisah S."/>
            <person name="Loh J."/>
            <person name="Nouioui I."/>
            <person name="Goodfellow M."/>
        </authorList>
    </citation>
    <scope>NUCLEOTIDE SEQUENCE</scope>
    <source>
        <strain evidence="4">DSM 45618</strain>
    </source>
</reference>
<dbReference type="EMBL" id="JAGSXH010000148">
    <property type="protein sequence ID" value="MBS2966416.1"/>
    <property type="molecule type" value="Genomic_DNA"/>
</dbReference>